<evidence type="ECO:0000256" key="1">
    <source>
        <dbReference type="SAM" id="Phobius"/>
    </source>
</evidence>
<organism evidence="2 3">
    <name type="scientific">Allokutzneria oryzae</name>
    <dbReference type="NCBI Taxonomy" id="1378989"/>
    <lineage>
        <taxon>Bacteria</taxon>
        <taxon>Bacillati</taxon>
        <taxon>Actinomycetota</taxon>
        <taxon>Actinomycetes</taxon>
        <taxon>Pseudonocardiales</taxon>
        <taxon>Pseudonocardiaceae</taxon>
        <taxon>Allokutzneria</taxon>
    </lineage>
</organism>
<feature type="transmembrane region" description="Helical" evidence="1">
    <location>
        <begin position="413"/>
        <end position="432"/>
    </location>
</feature>
<dbReference type="Proteomes" id="UP001589693">
    <property type="component" value="Unassembled WGS sequence"/>
</dbReference>
<feature type="transmembrane region" description="Helical" evidence="1">
    <location>
        <begin position="106"/>
        <end position="128"/>
    </location>
</feature>
<feature type="transmembrane region" description="Helical" evidence="1">
    <location>
        <begin position="444"/>
        <end position="462"/>
    </location>
</feature>
<gene>
    <name evidence="2" type="ORF">ACFFQA_21080</name>
</gene>
<keyword evidence="3" id="KW-1185">Reference proteome</keyword>
<reference evidence="2 3" key="1">
    <citation type="submission" date="2024-09" db="EMBL/GenBank/DDBJ databases">
        <authorList>
            <person name="Sun Q."/>
            <person name="Mori K."/>
        </authorList>
    </citation>
    <scope>NUCLEOTIDE SEQUENCE [LARGE SCALE GENOMIC DNA]</scope>
    <source>
        <strain evidence="2 3">TBRC 7907</strain>
    </source>
</reference>
<feature type="transmembrane region" description="Helical" evidence="1">
    <location>
        <begin position="383"/>
        <end position="407"/>
    </location>
</feature>
<evidence type="ECO:0000313" key="3">
    <source>
        <dbReference type="Proteomes" id="UP001589693"/>
    </source>
</evidence>
<dbReference type="RefSeq" id="WP_377854744.1">
    <property type="nucleotide sequence ID" value="NZ_JBHLZU010000018.1"/>
</dbReference>
<dbReference type="EMBL" id="JBHLZU010000018">
    <property type="protein sequence ID" value="MFB9906434.1"/>
    <property type="molecule type" value="Genomic_DNA"/>
</dbReference>
<proteinExistence type="predicted"/>
<feature type="transmembrane region" description="Helical" evidence="1">
    <location>
        <begin position="191"/>
        <end position="219"/>
    </location>
</feature>
<evidence type="ECO:0000313" key="2">
    <source>
        <dbReference type="EMBL" id="MFB9906434.1"/>
    </source>
</evidence>
<keyword evidence="1" id="KW-0472">Membrane</keyword>
<comment type="caution">
    <text evidence="2">The sequence shown here is derived from an EMBL/GenBank/DDBJ whole genome shotgun (WGS) entry which is preliminary data.</text>
</comment>
<protein>
    <recommendedName>
        <fullName evidence="4">Glycosyltransferase RgtA/B/C/D-like domain-containing protein</fullName>
    </recommendedName>
</protein>
<keyword evidence="1" id="KW-1133">Transmembrane helix</keyword>
<sequence>MSRVRRFASQDALLGAGVFVTSLGILLFRFLVPRPVGFSDNGDGWRVLCQVGAHELGGPSTDFFVRFHYKATPVCPDVNYVTSHLWPAKLSQLAGRVLGTAPGLNLVLLGGVYCLAVATGITLVVMGLRTALRWRLVAATALLLLLGDSAFFGYFASVTTEGASFLGITVTVGGLLLMCRDGRWRYTGAAVTTVGGVVLCNTKMQAVILLPFLVVAVLLLRKGGQQGWARWGLPVLVAVAVSGVTGFLQLSSATGLPGSDTREINSYHAVFNTVLDGKHDARADLRALGLPESFERYRGTMHWGPGNAQNDPLWPQYRGKFTAENLMNFYLTHPWRTVGILDRAAEDLLTLRPEASGSFGENQGFAPKAQEWRVPVLSGLMRLAAPFGLVVLLPLWLMTGYAAVRFWRNRREFCVIVLMVLCMALVQFLVAGLGEGIENVKHQVIAAFATMFAGMIAAFGLFPRPDEWSGRVEKPTEPADEVGVSEFVTA</sequence>
<feature type="transmembrane region" description="Helical" evidence="1">
    <location>
        <begin position="12"/>
        <end position="32"/>
    </location>
</feature>
<keyword evidence="1" id="KW-0812">Transmembrane</keyword>
<accession>A0ABV6A3G1</accession>
<feature type="transmembrane region" description="Helical" evidence="1">
    <location>
        <begin position="135"/>
        <end position="156"/>
    </location>
</feature>
<feature type="transmembrane region" description="Helical" evidence="1">
    <location>
        <begin position="231"/>
        <end position="250"/>
    </location>
</feature>
<evidence type="ECO:0008006" key="4">
    <source>
        <dbReference type="Google" id="ProtNLM"/>
    </source>
</evidence>
<name>A0ABV6A3G1_9PSEU</name>